<evidence type="ECO:0000256" key="1">
    <source>
        <dbReference type="ARBA" id="ARBA00004141"/>
    </source>
</evidence>
<evidence type="ECO:0000256" key="3">
    <source>
        <dbReference type="ARBA" id="ARBA00022692"/>
    </source>
</evidence>
<keyword evidence="5 6" id="KW-0472">Membrane</keyword>
<proteinExistence type="inferred from homology"/>
<dbReference type="SUPFAM" id="SSF103481">
    <property type="entry name" value="Multidrug resistance efflux transporter EmrE"/>
    <property type="match status" value="2"/>
</dbReference>
<keyword evidence="9" id="KW-1185">Reference proteome</keyword>
<dbReference type="GO" id="GO:0016020">
    <property type="term" value="C:membrane"/>
    <property type="evidence" value="ECO:0007669"/>
    <property type="project" value="UniProtKB-SubCell"/>
</dbReference>
<dbReference type="AlphaFoldDB" id="A0A225NRG8"/>
<reference evidence="8 9" key="1">
    <citation type="submission" date="2013-04" db="EMBL/GenBank/DDBJ databases">
        <title>Oceanicola sp. 22II1-22F33 Genome Sequencing.</title>
        <authorList>
            <person name="Lai Q."/>
            <person name="Li G."/>
            <person name="Shao Z."/>
        </authorList>
    </citation>
    <scope>NUCLEOTIDE SEQUENCE [LARGE SCALE GENOMIC DNA]</scope>
    <source>
        <strain evidence="8 9">22II1-22F33</strain>
    </source>
</reference>
<feature type="transmembrane region" description="Helical" evidence="6">
    <location>
        <begin position="41"/>
        <end position="63"/>
    </location>
</feature>
<dbReference type="Proteomes" id="UP000215377">
    <property type="component" value="Unassembled WGS sequence"/>
</dbReference>
<evidence type="ECO:0000256" key="4">
    <source>
        <dbReference type="ARBA" id="ARBA00022989"/>
    </source>
</evidence>
<sequence length="296" mass="31486">MTQTPDRPGRAAVWMLGAIACFSSMAVAGREVSVQLDTFELMMYRSGVGVLVVSLVLTLSGGWKGVTTDKLGVHLMRNLAHFTGQNLWFFAVTVIPLAQVFALEFTQPIWVLLLSPLLLGERLTLVRSLAAAMGFAGILIVVRPGAESLNAGVICAASAAVCFAFTTIFTKRLTRSATIGCILFWLTVMQLVMGVVAAGFDGDIALPDAATAPWVVLVALAGLMAHFCVANALAIAPATFVIPIDFARVPTIAIVGMLLYQEPLDAWVFVGAIVIFAGNYINLLAERRARAGRTAT</sequence>
<protein>
    <submittedName>
        <fullName evidence="8">Multidrug DMT transporter permease</fullName>
    </submittedName>
</protein>
<evidence type="ECO:0000256" key="6">
    <source>
        <dbReference type="SAM" id="Phobius"/>
    </source>
</evidence>
<feature type="transmembrane region" description="Helical" evidence="6">
    <location>
        <begin position="266"/>
        <end position="285"/>
    </location>
</feature>
<accession>A0A225NRG8</accession>
<dbReference type="RefSeq" id="WP_088648054.1">
    <property type="nucleotide sequence ID" value="NZ_AQQR01000001.1"/>
</dbReference>
<dbReference type="PANTHER" id="PTHR22911:SF6">
    <property type="entry name" value="SOLUTE CARRIER FAMILY 35 MEMBER G1"/>
    <property type="match status" value="1"/>
</dbReference>
<dbReference type="Pfam" id="PF00892">
    <property type="entry name" value="EamA"/>
    <property type="match status" value="2"/>
</dbReference>
<feature type="domain" description="EamA" evidence="7">
    <location>
        <begin position="11"/>
        <end position="142"/>
    </location>
</feature>
<comment type="subcellular location">
    <subcellularLocation>
        <location evidence="1">Membrane</location>
        <topology evidence="1">Multi-pass membrane protein</topology>
    </subcellularLocation>
</comment>
<dbReference type="InterPro" id="IPR000620">
    <property type="entry name" value="EamA_dom"/>
</dbReference>
<keyword evidence="3 6" id="KW-0812">Transmembrane</keyword>
<feature type="domain" description="EamA" evidence="7">
    <location>
        <begin position="151"/>
        <end position="282"/>
    </location>
</feature>
<comment type="caution">
    <text evidence="8">The sequence shown here is derived from an EMBL/GenBank/DDBJ whole genome shotgun (WGS) entry which is preliminary data.</text>
</comment>
<feature type="transmembrane region" description="Helical" evidence="6">
    <location>
        <begin position="148"/>
        <end position="169"/>
    </location>
</feature>
<evidence type="ECO:0000259" key="7">
    <source>
        <dbReference type="Pfam" id="PF00892"/>
    </source>
</evidence>
<dbReference type="InterPro" id="IPR037185">
    <property type="entry name" value="EmrE-like"/>
</dbReference>
<dbReference type="OrthoDB" id="9810329at2"/>
<evidence type="ECO:0000313" key="8">
    <source>
        <dbReference type="EMBL" id="OWU77439.1"/>
    </source>
</evidence>
<evidence type="ECO:0000313" key="9">
    <source>
        <dbReference type="Proteomes" id="UP000215377"/>
    </source>
</evidence>
<comment type="similarity">
    <text evidence="2">Belongs to the drug/metabolite transporter (DMT) superfamily. 10 TMS drug/metabolite exporter (DME) (TC 2.A.7.3) family.</text>
</comment>
<feature type="transmembrane region" description="Helical" evidence="6">
    <location>
        <begin position="87"/>
        <end position="113"/>
    </location>
</feature>
<dbReference type="EMBL" id="AQQR01000001">
    <property type="protein sequence ID" value="OWU77439.1"/>
    <property type="molecule type" value="Genomic_DNA"/>
</dbReference>
<feature type="transmembrane region" description="Helical" evidence="6">
    <location>
        <begin position="125"/>
        <end position="142"/>
    </location>
</feature>
<feature type="transmembrane region" description="Helical" evidence="6">
    <location>
        <begin position="12"/>
        <end position="29"/>
    </location>
</feature>
<evidence type="ECO:0000256" key="5">
    <source>
        <dbReference type="ARBA" id="ARBA00023136"/>
    </source>
</evidence>
<organism evidence="8 9">
    <name type="scientific">Marinibacterium profundimaris</name>
    <dbReference type="NCBI Taxonomy" id="1679460"/>
    <lineage>
        <taxon>Bacteria</taxon>
        <taxon>Pseudomonadati</taxon>
        <taxon>Pseudomonadota</taxon>
        <taxon>Alphaproteobacteria</taxon>
        <taxon>Rhodobacterales</taxon>
        <taxon>Paracoccaceae</taxon>
        <taxon>Marinibacterium</taxon>
    </lineage>
</organism>
<name>A0A225NRG8_9RHOB</name>
<evidence type="ECO:0000256" key="2">
    <source>
        <dbReference type="ARBA" id="ARBA00009853"/>
    </source>
</evidence>
<gene>
    <name evidence="8" type="ORF">ATO3_01650</name>
</gene>
<feature type="transmembrane region" description="Helical" evidence="6">
    <location>
        <begin position="181"/>
        <end position="200"/>
    </location>
</feature>
<dbReference type="PANTHER" id="PTHR22911">
    <property type="entry name" value="ACYL-MALONYL CONDENSING ENZYME-RELATED"/>
    <property type="match status" value="1"/>
</dbReference>
<keyword evidence="4 6" id="KW-1133">Transmembrane helix</keyword>
<feature type="transmembrane region" description="Helical" evidence="6">
    <location>
        <begin position="212"/>
        <end position="233"/>
    </location>
</feature>
<dbReference type="PROSITE" id="PS51257">
    <property type="entry name" value="PROKAR_LIPOPROTEIN"/>
    <property type="match status" value="1"/>
</dbReference>